<dbReference type="EMBL" id="LFWZ01000006">
    <property type="protein sequence ID" value="KON31379.1"/>
    <property type="molecule type" value="Genomic_DNA"/>
</dbReference>
<dbReference type="GO" id="GO:0046872">
    <property type="term" value="F:metal ion binding"/>
    <property type="evidence" value="ECO:0007669"/>
    <property type="project" value="UniProtKB-KW"/>
</dbReference>
<dbReference type="AlphaFoldDB" id="A0A0M0BSF1"/>
<comment type="cofactor">
    <cofactor evidence="3">
        <name>Co(2+)</name>
        <dbReference type="ChEBI" id="CHEBI:48828"/>
    </cofactor>
</comment>
<dbReference type="PANTHER" id="PTHR11845">
    <property type="entry name" value="5'-DEOXYNUCLEOTIDASE HDDC2"/>
    <property type="match status" value="1"/>
</dbReference>
<accession>A0A0M0BSF1</accession>
<dbReference type="CDD" id="cd00077">
    <property type="entry name" value="HDc"/>
    <property type="match status" value="1"/>
</dbReference>
<feature type="domain" description="HD" evidence="8">
    <location>
        <begin position="30"/>
        <end position="134"/>
    </location>
</feature>
<organism evidence="9 10">
    <name type="scientific">miscellaneous Crenarchaeota group-15 archaeon DG-45</name>
    <dbReference type="NCBI Taxonomy" id="1685127"/>
    <lineage>
        <taxon>Archaea</taxon>
        <taxon>Candidatus Bathyarchaeota</taxon>
        <taxon>MCG-15</taxon>
    </lineage>
</organism>
<evidence type="ECO:0000256" key="1">
    <source>
        <dbReference type="ARBA" id="ARBA00001638"/>
    </source>
</evidence>
<evidence type="ECO:0000256" key="4">
    <source>
        <dbReference type="ARBA" id="ARBA00011738"/>
    </source>
</evidence>
<evidence type="ECO:0000313" key="10">
    <source>
        <dbReference type="Proteomes" id="UP000037210"/>
    </source>
</evidence>
<evidence type="ECO:0000256" key="6">
    <source>
        <dbReference type="ARBA" id="ARBA00022723"/>
    </source>
</evidence>
<dbReference type="SUPFAM" id="SSF109604">
    <property type="entry name" value="HD-domain/PDEase-like"/>
    <property type="match status" value="1"/>
</dbReference>
<evidence type="ECO:0000256" key="3">
    <source>
        <dbReference type="ARBA" id="ARBA00001941"/>
    </source>
</evidence>
<dbReference type="InterPro" id="IPR003607">
    <property type="entry name" value="HD/PDEase_dom"/>
</dbReference>
<evidence type="ECO:0000313" key="9">
    <source>
        <dbReference type="EMBL" id="KON31379.1"/>
    </source>
</evidence>
<evidence type="ECO:0000256" key="2">
    <source>
        <dbReference type="ARBA" id="ARBA00001936"/>
    </source>
</evidence>
<dbReference type="Proteomes" id="UP000037210">
    <property type="component" value="Unassembled WGS sequence"/>
</dbReference>
<dbReference type="EC" id="3.1.3.89" evidence="5"/>
<comment type="catalytic activity">
    <reaction evidence="1">
        <text>a 2'-deoxyribonucleoside 5'-phosphate + H2O = a 2'-deoxyribonucleoside + phosphate</text>
        <dbReference type="Rhea" id="RHEA:36167"/>
        <dbReference type="ChEBI" id="CHEBI:15377"/>
        <dbReference type="ChEBI" id="CHEBI:18274"/>
        <dbReference type="ChEBI" id="CHEBI:43474"/>
        <dbReference type="ChEBI" id="CHEBI:65317"/>
        <dbReference type="EC" id="3.1.3.89"/>
    </reaction>
</comment>
<sequence>MIEFLRAAGRLKGLPRTGWLEAGVETPESVAEHSYRTAVLAVVLADLEGLDAGKAARMALLHDLAEAETGDLTPEQKGRLGPAYSKGEAEAVDRALSSLPEPLAEAYRAAWREYHGMASPEAEAVAQADKVEMLLQALEYEEEGIDPSRLDRFWSTKVEGGPPSELAEALSRIRRLRLTPP</sequence>
<keyword evidence="6" id="KW-0479">Metal-binding</keyword>
<dbReference type="Gene3D" id="1.10.3210.10">
    <property type="entry name" value="Hypothetical protein af1432"/>
    <property type="match status" value="1"/>
</dbReference>
<protein>
    <recommendedName>
        <fullName evidence="5">5'-deoxynucleotidase</fullName>
        <ecNumber evidence="5">3.1.3.89</ecNumber>
    </recommendedName>
</protein>
<dbReference type="SMART" id="SM00471">
    <property type="entry name" value="HDc"/>
    <property type="match status" value="1"/>
</dbReference>
<dbReference type="InterPro" id="IPR006674">
    <property type="entry name" value="HD_domain"/>
</dbReference>
<name>A0A0M0BSF1_9ARCH</name>
<evidence type="ECO:0000256" key="5">
    <source>
        <dbReference type="ARBA" id="ARBA00012964"/>
    </source>
</evidence>
<dbReference type="InterPro" id="IPR039356">
    <property type="entry name" value="YfbR/HDDC2"/>
</dbReference>
<evidence type="ECO:0000259" key="8">
    <source>
        <dbReference type="PROSITE" id="PS51831"/>
    </source>
</evidence>
<dbReference type="PANTHER" id="PTHR11845:SF13">
    <property type="entry name" value="5'-DEOXYNUCLEOTIDASE HDDC2"/>
    <property type="match status" value="1"/>
</dbReference>
<dbReference type="Pfam" id="PF13023">
    <property type="entry name" value="HD_3"/>
    <property type="match status" value="1"/>
</dbReference>
<dbReference type="GO" id="GO:0002953">
    <property type="term" value="F:5'-deoxynucleotidase activity"/>
    <property type="evidence" value="ECO:0007669"/>
    <property type="project" value="UniProtKB-EC"/>
</dbReference>
<evidence type="ECO:0000256" key="7">
    <source>
        <dbReference type="ARBA" id="ARBA00022801"/>
    </source>
</evidence>
<dbReference type="GO" id="GO:0005737">
    <property type="term" value="C:cytoplasm"/>
    <property type="evidence" value="ECO:0007669"/>
    <property type="project" value="TreeGrafter"/>
</dbReference>
<keyword evidence="7" id="KW-0378">Hydrolase</keyword>
<reference evidence="9 10" key="1">
    <citation type="submission" date="2015-06" db="EMBL/GenBank/DDBJ databases">
        <title>New insights into the roles of widespread benthic archaea in carbon and nitrogen cycling.</title>
        <authorList>
            <person name="Lazar C.S."/>
            <person name="Baker B.J."/>
            <person name="Seitz K.W."/>
            <person name="Hyde A.S."/>
            <person name="Dick G.J."/>
            <person name="Hinrichs K.-U."/>
            <person name="Teske A.P."/>
        </authorList>
    </citation>
    <scope>NUCLEOTIDE SEQUENCE [LARGE SCALE GENOMIC DNA]</scope>
    <source>
        <strain evidence="9">DG-45</strain>
    </source>
</reference>
<gene>
    <name evidence="9" type="ORF">AC482_00940</name>
</gene>
<comment type="cofactor">
    <cofactor evidence="2">
        <name>Mn(2+)</name>
        <dbReference type="ChEBI" id="CHEBI:29035"/>
    </cofactor>
</comment>
<comment type="subunit">
    <text evidence="4">Homodimer.</text>
</comment>
<proteinExistence type="predicted"/>
<dbReference type="PROSITE" id="PS51831">
    <property type="entry name" value="HD"/>
    <property type="match status" value="1"/>
</dbReference>
<comment type="caution">
    <text evidence="9">The sequence shown here is derived from an EMBL/GenBank/DDBJ whole genome shotgun (WGS) entry which is preliminary data.</text>
</comment>